<name>A0A934N5P4_9BACT</name>
<dbReference type="InterPro" id="IPR055346">
    <property type="entry name" value="Fe-S_cluster_assembly_SufBD"/>
</dbReference>
<dbReference type="SUPFAM" id="SSF101960">
    <property type="entry name" value="Stabilizer of iron transporter SufD"/>
    <property type="match status" value="1"/>
</dbReference>
<dbReference type="Proteomes" id="UP000606991">
    <property type="component" value="Unassembled WGS sequence"/>
</dbReference>
<protein>
    <submittedName>
        <fullName evidence="1">Fe-S cluster assembly protein SufB</fullName>
    </submittedName>
</protein>
<dbReference type="PANTHER" id="PTHR30508:SF1">
    <property type="entry name" value="UPF0051 PROTEIN ABCI8, CHLOROPLASTIC-RELATED"/>
    <property type="match status" value="1"/>
</dbReference>
<dbReference type="GO" id="GO:0016226">
    <property type="term" value="P:iron-sulfur cluster assembly"/>
    <property type="evidence" value="ECO:0007669"/>
    <property type="project" value="InterPro"/>
</dbReference>
<proteinExistence type="predicted"/>
<dbReference type="EMBL" id="JAEKNS010000074">
    <property type="protein sequence ID" value="MBJ7594529.1"/>
    <property type="molecule type" value="Genomic_DNA"/>
</dbReference>
<dbReference type="AlphaFoldDB" id="A0A934N5P4"/>
<accession>A0A934N5P4</accession>
<dbReference type="PANTHER" id="PTHR30508">
    <property type="entry name" value="FES CLUSTER ASSEMBLY PROTEIN SUF"/>
    <property type="match status" value="1"/>
</dbReference>
<evidence type="ECO:0000313" key="1">
    <source>
        <dbReference type="EMBL" id="MBJ7594529.1"/>
    </source>
</evidence>
<sequence length="170" mass="19770">MTVQAHELTKDYQYGFHDVDISVFRTEKGLSPEVIAAISDHKSEPEWMLKFRLKAYDHWMKRPMPTWGADLSGIDFDDIYYYVKPAGEQARSWDDVPESIKNTFDRLGIPEAERKFLAGVSAQYDSEVVYHNIREDLEKQGVIFCDCDTGLREHPEIFRKYFGTVIPPND</sequence>
<organism evidence="1 2">
    <name type="scientific">Candidatus Aeolococcus gillhamiae</name>
    <dbReference type="NCBI Taxonomy" id="3127015"/>
    <lineage>
        <taxon>Bacteria</taxon>
        <taxon>Bacillati</taxon>
        <taxon>Candidatus Dormiibacterota</taxon>
        <taxon>Candidatus Dormibacteria</taxon>
        <taxon>Candidatus Aeolococcales</taxon>
        <taxon>Candidatus Aeolococcaceae</taxon>
        <taxon>Candidatus Aeolococcus</taxon>
    </lineage>
</organism>
<dbReference type="InterPro" id="IPR037284">
    <property type="entry name" value="SUF_FeS_clus_asmbl_SufBD_sf"/>
</dbReference>
<evidence type="ECO:0000313" key="2">
    <source>
        <dbReference type="Proteomes" id="UP000606991"/>
    </source>
</evidence>
<reference evidence="1 2" key="1">
    <citation type="submission" date="2020-10" db="EMBL/GenBank/DDBJ databases">
        <title>Ca. Dormibacterota MAGs.</title>
        <authorList>
            <person name="Montgomery K."/>
        </authorList>
    </citation>
    <scope>NUCLEOTIDE SEQUENCE [LARGE SCALE GENOMIC DNA]</scope>
    <source>
        <strain evidence="1">SC8812_S17_18</strain>
    </source>
</reference>
<gene>
    <name evidence="1" type="ORF">JF886_06635</name>
</gene>
<feature type="non-terminal residue" evidence="1">
    <location>
        <position position="170"/>
    </location>
</feature>
<comment type="caution">
    <text evidence="1">The sequence shown here is derived from an EMBL/GenBank/DDBJ whole genome shotgun (WGS) entry which is preliminary data.</text>
</comment>